<comment type="caution">
    <text evidence="2">The sequence shown here is derived from an EMBL/GenBank/DDBJ whole genome shotgun (WGS) entry which is preliminary data.</text>
</comment>
<proteinExistence type="predicted"/>
<evidence type="ECO:0000313" key="2">
    <source>
        <dbReference type="EMBL" id="KAF4978623.1"/>
    </source>
</evidence>
<evidence type="ECO:0000256" key="1">
    <source>
        <dbReference type="SAM" id="MobiDB-lite"/>
    </source>
</evidence>
<feature type="region of interest" description="Disordered" evidence="1">
    <location>
        <begin position="91"/>
        <end position="123"/>
    </location>
</feature>
<dbReference type="InterPro" id="IPR021833">
    <property type="entry name" value="DUF3425"/>
</dbReference>
<dbReference type="Pfam" id="PF11905">
    <property type="entry name" value="DUF3425"/>
    <property type="match status" value="1"/>
</dbReference>
<dbReference type="EMBL" id="JABEYC010000354">
    <property type="protein sequence ID" value="KAF4978623.1"/>
    <property type="molecule type" value="Genomic_DNA"/>
</dbReference>
<protein>
    <recommendedName>
        <fullName evidence="4">BZIP transcription factor</fullName>
    </recommendedName>
</protein>
<gene>
    <name evidence="2" type="ORF">FZEAL_5026</name>
</gene>
<dbReference type="PANTHER" id="PTHR37012:SF7">
    <property type="entry name" value="B-ZIP TRANSCRIPTION FACTOR (EUROFUNG)-RELATED"/>
    <property type="match status" value="1"/>
</dbReference>
<reference evidence="2" key="2">
    <citation type="submission" date="2020-05" db="EMBL/GenBank/DDBJ databases">
        <authorList>
            <person name="Kim H.-S."/>
            <person name="Proctor R.H."/>
            <person name="Brown D.W."/>
        </authorList>
    </citation>
    <scope>NUCLEOTIDE SEQUENCE</scope>
    <source>
        <strain evidence="2">NRRL 22465</strain>
    </source>
</reference>
<reference evidence="2" key="1">
    <citation type="journal article" date="2020" name="BMC Genomics">
        <title>Correction to: Identification and distribution of gene clusters required for synthesis of sphingolipid metabolism inhibitors in diverse species of the filamentous fungus Fusarium.</title>
        <authorList>
            <person name="Kim H.S."/>
            <person name="Lohmar J.M."/>
            <person name="Busman M."/>
            <person name="Brown D.W."/>
            <person name="Naumann T.A."/>
            <person name="Divon H.H."/>
            <person name="Lysoe E."/>
            <person name="Uhlig S."/>
            <person name="Proctor R.H."/>
        </authorList>
    </citation>
    <scope>NUCLEOTIDE SEQUENCE</scope>
    <source>
        <strain evidence="2">NRRL 22465</strain>
    </source>
</reference>
<feature type="compositionally biased region" description="Basic and acidic residues" evidence="1">
    <location>
        <begin position="96"/>
        <end position="112"/>
    </location>
</feature>
<dbReference type="Proteomes" id="UP000635477">
    <property type="component" value="Unassembled WGS sequence"/>
</dbReference>
<feature type="compositionally biased region" description="Basic and acidic residues" evidence="1">
    <location>
        <begin position="1"/>
        <end position="25"/>
    </location>
</feature>
<organism evidence="2 3">
    <name type="scientific">Fusarium zealandicum</name>
    <dbReference type="NCBI Taxonomy" id="1053134"/>
    <lineage>
        <taxon>Eukaryota</taxon>
        <taxon>Fungi</taxon>
        <taxon>Dikarya</taxon>
        <taxon>Ascomycota</taxon>
        <taxon>Pezizomycotina</taxon>
        <taxon>Sordariomycetes</taxon>
        <taxon>Hypocreomycetidae</taxon>
        <taxon>Hypocreales</taxon>
        <taxon>Nectriaceae</taxon>
        <taxon>Fusarium</taxon>
        <taxon>Fusarium staphyleae species complex</taxon>
    </lineage>
</organism>
<sequence length="470" mass="53175">MPPQTNHDDDAAQKRNKKRELDRRAQRAARARNRNRIANLEATIDLMSSNESGLSVTTLLNQINDVTKERDQLACTLHSIADLIKRGVSQTAPGVETRDETRDNEPPCRGLHDSSLQDSPRQPQAPMVMLQTPVSNVPTDAPFETQSFSSPISAFHGAGSDIPCLGSEYSQQGGSQDGLLEPSIAAADADNVIIPESKYPCDCLPSDSATRPTLDSSKSIWRAANSILGQTQPLKDCDLETEDEICEDLPIKAILNGWGGVEGSMTASPLWDKLRRIDKLQFRGCPDVERLAILVLMHRVLRYRADPDHVFGDKFPPWLLQRPSQSLPHSSAIDFFVWPGVRERFVFSQHQYCSNSFWKVFVECFRVSWPFEFRDCYMTNVVTGRYSLSPQFESHIQNITSWTMTLDFFTHFPEMYGDIPTFQEVPRLLPDPRQRRRLPHSEEDDDSCSSLFKSKIPDARNDVLSFLSYH</sequence>
<evidence type="ECO:0008006" key="4">
    <source>
        <dbReference type="Google" id="ProtNLM"/>
    </source>
</evidence>
<dbReference type="OrthoDB" id="5086080at2759"/>
<accession>A0A8H4UKK2</accession>
<name>A0A8H4UKK2_9HYPO</name>
<dbReference type="PANTHER" id="PTHR37012">
    <property type="entry name" value="B-ZIP TRANSCRIPTION FACTOR (EUROFUNG)-RELATED"/>
    <property type="match status" value="1"/>
</dbReference>
<feature type="region of interest" description="Disordered" evidence="1">
    <location>
        <begin position="1"/>
        <end position="34"/>
    </location>
</feature>
<keyword evidence="3" id="KW-1185">Reference proteome</keyword>
<dbReference type="AlphaFoldDB" id="A0A8H4UKK2"/>
<evidence type="ECO:0000313" key="3">
    <source>
        <dbReference type="Proteomes" id="UP000635477"/>
    </source>
</evidence>